<dbReference type="Proteomes" id="UP000475265">
    <property type="component" value="Unassembled WGS sequence"/>
</dbReference>
<feature type="chain" id="PRO_5026727894" description="Cytochrome c-551" evidence="9">
    <location>
        <begin position="22"/>
        <end position="105"/>
    </location>
</feature>
<keyword evidence="9" id="KW-0732">Signal</keyword>
<evidence type="ECO:0000259" key="10">
    <source>
        <dbReference type="PROSITE" id="PS51007"/>
    </source>
</evidence>
<protein>
    <recommendedName>
        <fullName evidence="1">Cytochrome c-551</fullName>
    </recommendedName>
    <alternativeName>
        <fullName evidence="7">Cytochrome c551</fullName>
    </alternativeName>
</protein>
<evidence type="ECO:0000256" key="2">
    <source>
        <dbReference type="ARBA" id="ARBA00022448"/>
    </source>
</evidence>
<accession>A0A6L5C3F2</accession>
<comment type="PTM">
    <text evidence="8">Binds 1 heme c group covalently per subunit.</text>
</comment>
<dbReference type="Gene3D" id="1.10.760.10">
    <property type="entry name" value="Cytochrome c-like domain"/>
    <property type="match status" value="1"/>
</dbReference>
<comment type="caution">
    <text evidence="11">The sequence shown here is derived from an EMBL/GenBank/DDBJ whole genome shotgun (WGS) entry which is preliminary data.</text>
</comment>
<evidence type="ECO:0000256" key="7">
    <source>
        <dbReference type="ARBA" id="ARBA00031244"/>
    </source>
</evidence>
<feature type="binding site" description="covalent" evidence="8">
    <location>
        <position position="37"/>
    </location>
    <ligand>
        <name>heme c</name>
        <dbReference type="ChEBI" id="CHEBI:61717"/>
    </ligand>
</feature>
<gene>
    <name evidence="11" type="ORF">FX983_03083</name>
</gene>
<evidence type="ECO:0000256" key="6">
    <source>
        <dbReference type="ARBA" id="ARBA00023004"/>
    </source>
</evidence>
<dbReference type="GO" id="GO:0009055">
    <property type="term" value="F:electron transfer activity"/>
    <property type="evidence" value="ECO:0007669"/>
    <property type="project" value="InterPro"/>
</dbReference>
<dbReference type="PROSITE" id="PS51007">
    <property type="entry name" value="CYTC"/>
    <property type="match status" value="1"/>
</dbReference>
<reference evidence="11 12" key="1">
    <citation type="submission" date="2019-12" db="EMBL/GenBank/DDBJ databases">
        <title>Endophytic bacteria associated with Panax ginseng seedlings.</title>
        <authorList>
            <person name="Park J.M."/>
            <person name="Shin R."/>
            <person name="Jo S.H."/>
        </authorList>
    </citation>
    <scope>NUCLEOTIDE SEQUENCE [LARGE SCALE GENOMIC DNA]</scope>
    <source>
        <strain evidence="11 12">PgKB32</strain>
    </source>
</reference>
<keyword evidence="2" id="KW-0813">Transport</keyword>
<feature type="binding site" description="covalent" evidence="8">
    <location>
        <position position="33"/>
    </location>
    <ligand>
        <name>heme c</name>
        <dbReference type="ChEBI" id="CHEBI:61717"/>
    </ligand>
</feature>
<dbReference type="Pfam" id="PF13442">
    <property type="entry name" value="Cytochrome_CBB3"/>
    <property type="match status" value="1"/>
</dbReference>
<dbReference type="EMBL" id="JAAAXX010000001">
    <property type="protein sequence ID" value="KAF2395100.1"/>
    <property type="molecule type" value="Genomic_DNA"/>
</dbReference>
<dbReference type="PRINTS" id="PR00606">
    <property type="entry name" value="CYTCHROMECID"/>
</dbReference>
<evidence type="ECO:0000313" key="12">
    <source>
        <dbReference type="Proteomes" id="UP000475265"/>
    </source>
</evidence>
<dbReference type="GO" id="GO:0020037">
    <property type="term" value="F:heme binding"/>
    <property type="evidence" value="ECO:0007669"/>
    <property type="project" value="InterPro"/>
</dbReference>
<sequence length="105" mass="10797">MVATLILSLGTLASVVWPAQAAASQALVQSYACVGCHQANAKVVGPSWKDISQKYGDGKATAEQIASSIKAGSTGKWGSIPMPPQAQVSDADLKSIAQWLLDGAQ</sequence>
<proteinExistence type="predicted"/>
<evidence type="ECO:0000313" key="11">
    <source>
        <dbReference type="EMBL" id="KAF2395100.1"/>
    </source>
</evidence>
<evidence type="ECO:0000256" key="4">
    <source>
        <dbReference type="ARBA" id="ARBA00022723"/>
    </source>
</evidence>
<evidence type="ECO:0000256" key="5">
    <source>
        <dbReference type="ARBA" id="ARBA00022982"/>
    </source>
</evidence>
<feature type="domain" description="Cytochrome c" evidence="10">
    <location>
        <begin position="19"/>
        <end position="104"/>
    </location>
</feature>
<evidence type="ECO:0000256" key="8">
    <source>
        <dbReference type="PIRSR" id="PIRSR602324-1"/>
    </source>
</evidence>
<keyword evidence="5" id="KW-0249">Electron transport</keyword>
<organism evidence="11 12">
    <name type="scientific">Pseudomonas frederiksbergensis</name>
    <dbReference type="NCBI Taxonomy" id="104087"/>
    <lineage>
        <taxon>Bacteria</taxon>
        <taxon>Pseudomonadati</taxon>
        <taxon>Pseudomonadota</taxon>
        <taxon>Gammaproteobacteria</taxon>
        <taxon>Pseudomonadales</taxon>
        <taxon>Pseudomonadaceae</taxon>
        <taxon>Pseudomonas</taxon>
    </lineage>
</organism>
<keyword evidence="6 8" id="KW-0408">Iron</keyword>
<evidence type="ECO:0000256" key="1">
    <source>
        <dbReference type="ARBA" id="ARBA00021020"/>
    </source>
</evidence>
<keyword evidence="4 8" id="KW-0479">Metal-binding</keyword>
<dbReference type="InterPro" id="IPR036909">
    <property type="entry name" value="Cyt_c-like_dom_sf"/>
</dbReference>
<evidence type="ECO:0000256" key="3">
    <source>
        <dbReference type="ARBA" id="ARBA00022617"/>
    </source>
</evidence>
<evidence type="ECO:0000256" key="9">
    <source>
        <dbReference type="SAM" id="SignalP"/>
    </source>
</evidence>
<feature type="signal peptide" evidence="9">
    <location>
        <begin position="1"/>
        <end position="21"/>
    </location>
</feature>
<dbReference type="GO" id="GO:0005506">
    <property type="term" value="F:iron ion binding"/>
    <property type="evidence" value="ECO:0007669"/>
    <property type="project" value="InterPro"/>
</dbReference>
<name>A0A6L5C3F2_9PSED</name>
<dbReference type="AlphaFoldDB" id="A0A6L5C3F2"/>
<keyword evidence="3 8" id="KW-0349">Heme</keyword>
<dbReference type="SUPFAM" id="SSF46626">
    <property type="entry name" value="Cytochrome c"/>
    <property type="match status" value="1"/>
</dbReference>
<feature type="binding site" description="covalent" evidence="8">
    <location>
        <position position="82"/>
    </location>
    <ligand>
        <name>heme c</name>
        <dbReference type="ChEBI" id="CHEBI:61717"/>
    </ligand>
</feature>
<dbReference type="InterPro" id="IPR002324">
    <property type="entry name" value="Cyt_c_ID"/>
</dbReference>
<dbReference type="InterPro" id="IPR009056">
    <property type="entry name" value="Cyt_c-like_dom"/>
</dbReference>